<dbReference type="Gene3D" id="3.40.630.10">
    <property type="entry name" value="Zn peptidases"/>
    <property type="match status" value="2"/>
</dbReference>
<evidence type="ECO:0000256" key="6">
    <source>
        <dbReference type="ARBA" id="ARBA00022391"/>
    </source>
</evidence>
<dbReference type="PROSITE" id="PS00759">
    <property type="entry name" value="ARGE_DAPE_CPG2_2"/>
    <property type="match status" value="1"/>
</dbReference>
<comment type="similarity">
    <text evidence="3">Belongs to the peptidase M20A family. DapE subfamily.</text>
</comment>
<evidence type="ECO:0000256" key="7">
    <source>
        <dbReference type="ARBA" id="ARBA00022605"/>
    </source>
</evidence>
<dbReference type="InterPro" id="IPR005941">
    <property type="entry name" value="DapE_proteobac"/>
</dbReference>
<dbReference type="SUPFAM" id="SSF55031">
    <property type="entry name" value="Bacterial exopeptidase dimerisation domain"/>
    <property type="match status" value="1"/>
</dbReference>
<dbReference type="InterPro" id="IPR002933">
    <property type="entry name" value="Peptidase_M20"/>
</dbReference>
<dbReference type="NCBIfam" id="TIGR01246">
    <property type="entry name" value="dapE_proteo"/>
    <property type="match status" value="1"/>
</dbReference>
<dbReference type="InterPro" id="IPR011650">
    <property type="entry name" value="Peptidase_M20_dimer"/>
</dbReference>
<evidence type="ECO:0000256" key="9">
    <source>
        <dbReference type="ARBA" id="ARBA00022801"/>
    </source>
</evidence>
<dbReference type="InterPro" id="IPR001261">
    <property type="entry name" value="ArgE/DapE_CS"/>
</dbReference>
<dbReference type="AlphaFoldDB" id="A0A5L4IGU2"/>
<keyword evidence="8" id="KW-0479">Metal-binding</keyword>
<evidence type="ECO:0000259" key="16">
    <source>
        <dbReference type="Pfam" id="PF07687"/>
    </source>
</evidence>
<keyword evidence="7" id="KW-0028">Amino-acid biosynthesis</keyword>
<dbReference type="GO" id="GO:0009014">
    <property type="term" value="F:succinyl-diaminopimelate desuccinylase activity"/>
    <property type="evidence" value="ECO:0007669"/>
    <property type="project" value="UniProtKB-UniRule"/>
</dbReference>
<evidence type="ECO:0000256" key="13">
    <source>
        <dbReference type="ARBA" id="ARBA00023285"/>
    </source>
</evidence>
<evidence type="ECO:0000313" key="18">
    <source>
        <dbReference type="EMBL" id="EAI8859321.1"/>
    </source>
</evidence>
<dbReference type="GeneID" id="61064472"/>
<evidence type="ECO:0000313" key="20">
    <source>
        <dbReference type="Proteomes" id="UP000557842"/>
    </source>
</evidence>
<name>A0A5L4IGU2_CAMFE</name>
<dbReference type="GO" id="GO:0019877">
    <property type="term" value="P:diaminopimelate biosynthetic process"/>
    <property type="evidence" value="ECO:0007669"/>
    <property type="project" value="UniProtKB-KW"/>
</dbReference>
<dbReference type="GO" id="GO:0009089">
    <property type="term" value="P:lysine biosynthetic process via diaminopimelate"/>
    <property type="evidence" value="ECO:0007669"/>
    <property type="project" value="UniProtKB-UniRule"/>
</dbReference>
<organism evidence="17 20">
    <name type="scientific">Campylobacter fetus</name>
    <dbReference type="NCBI Taxonomy" id="196"/>
    <lineage>
        <taxon>Bacteria</taxon>
        <taxon>Pseudomonadati</taxon>
        <taxon>Campylobacterota</taxon>
        <taxon>Epsilonproteobacteria</taxon>
        <taxon>Campylobacterales</taxon>
        <taxon>Campylobacteraceae</taxon>
        <taxon>Campylobacter</taxon>
    </lineage>
</organism>
<dbReference type="Proteomes" id="UP000535509">
    <property type="component" value="Unassembled WGS sequence"/>
</dbReference>
<keyword evidence="12" id="KW-0457">Lysine biosynthesis</keyword>
<evidence type="ECO:0000256" key="14">
    <source>
        <dbReference type="ARBA" id="ARBA00051301"/>
    </source>
</evidence>
<evidence type="ECO:0000256" key="11">
    <source>
        <dbReference type="ARBA" id="ARBA00022915"/>
    </source>
</evidence>
<dbReference type="RefSeq" id="WP_002849032.1">
    <property type="nucleotide sequence ID" value="NZ_AABUZP020000050.1"/>
</dbReference>
<evidence type="ECO:0000256" key="2">
    <source>
        <dbReference type="ARBA" id="ARBA00005130"/>
    </source>
</evidence>
<dbReference type="GO" id="GO:0006526">
    <property type="term" value="P:L-arginine biosynthetic process"/>
    <property type="evidence" value="ECO:0007669"/>
    <property type="project" value="TreeGrafter"/>
</dbReference>
<evidence type="ECO:0000313" key="19">
    <source>
        <dbReference type="Proteomes" id="UP000535509"/>
    </source>
</evidence>
<dbReference type="EMBL" id="AABQDW010000014">
    <property type="protein sequence ID" value="EAI5408541.1"/>
    <property type="molecule type" value="Genomic_DNA"/>
</dbReference>
<dbReference type="GO" id="GO:0008777">
    <property type="term" value="F:acetylornithine deacetylase activity"/>
    <property type="evidence" value="ECO:0007669"/>
    <property type="project" value="TreeGrafter"/>
</dbReference>
<keyword evidence="9 17" id="KW-0378">Hydrolase</keyword>
<keyword evidence="19" id="KW-1185">Reference proteome</keyword>
<dbReference type="Pfam" id="PF07687">
    <property type="entry name" value="M20_dimer"/>
    <property type="match status" value="1"/>
</dbReference>
<reference evidence="17 20" key="1">
    <citation type="submission" date="2018-05" db="EMBL/GenBank/DDBJ databases">
        <authorList>
            <consortium name="PulseNet: The National Subtyping Network for Foodborne Disease Surveillance"/>
            <person name="Tarr C.L."/>
            <person name="Trees E."/>
            <person name="Katz L.S."/>
            <person name="Carleton-Romer H.A."/>
            <person name="Stroika S."/>
            <person name="Kucerova Z."/>
            <person name="Roache K.F."/>
            <person name="Sabol A.L."/>
            <person name="Besser J."/>
            <person name="Gerner-Smidt P."/>
        </authorList>
    </citation>
    <scope>NUCLEOTIDE SEQUENCE [LARGE SCALE GENOMIC DNA]</scope>
    <source>
        <strain evidence="17 20">2016D-0221</strain>
        <strain evidence="18 19">PNUSAC001503</strain>
    </source>
</reference>
<dbReference type="SUPFAM" id="SSF53187">
    <property type="entry name" value="Zn-dependent exopeptidases"/>
    <property type="match status" value="1"/>
</dbReference>
<evidence type="ECO:0000256" key="10">
    <source>
        <dbReference type="ARBA" id="ARBA00022833"/>
    </source>
</evidence>
<evidence type="ECO:0000313" key="17">
    <source>
        <dbReference type="EMBL" id="EAI5408541.1"/>
    </source>
</evidence>
<dbReference type="OMA" id="GDCAPHA"/>
<keyword evidence="11" id="KW-0220">Diaminopimelate biosynthesis</keyword>
<evidence type="ECO:0000256" key="15">
    <source>
        <dbReference type="NCBIfam" id="TIGR01246"/>
    </source>
</evidence>
<dbReference type="HAMAP" id="MF_01690">
    <property type="entry name" value="DapE"/>
    <property type="match status" value="1"/>
</dbReference>
<protein>
    <recommendedName>
        <fullName evidence="6 15">Succinyl-diaminopimelate desuccinylase</fullName>
        <ecNumber evidence="5 15">3.5.1.18</ecNumber>
    </recommendedName>
</protein>
<keyword evidence="10" id="KW-0862">Zinc</keyword>
<dbReference type="EMBL" id="AABTCC010000015">
    <property type="protein sequence ID" value="EAI8859321.1"/>
    <property type="molecule type" value="Genomic_DNA"/>
</dbReference>
<dbReference type="PANTHER" id="PTHR43808:SF31">
    <property type="entry name" value="N-ACETYL-L-CITRULLINE DEACETYLASE"/>
    <property type="match status" value="1"/>
</dbReference>
<evidence type="ECO:0000256" key="4">
    <source>
        <dbReference type="ARBA" id="ARBA00011738"/>
    </source>
</evidence>
<feature type="domain" description="Peptidase M20 dimerisation" evidence="16">
    <location>
        <begin position="167"/>
        <end position="267"/>
    </location>
</feature>
<proteinExistence type="inferred from homology"/>
<evidence type="ECO:0000256" key="8">
    <source>
        <dbReference type="ARBA" id="ARBA00022723"/>
    </source>
</evidence>
<comment type="cofactor">
    <cofactor evidence="1">
        <name>Zn(2+)</name>
        <dbReference type="ChEBI" id="CHEBI:29105"/>
    </cofactor>
</comment>
<dbReference type="SMR" id="A0A5L4IGU2"/>
<dbReference type="Gene3D" id="3.30.70.360">
    <property type="match status" value="1"/>
</dbReference>
<dbReference type="CDD" id="cd03891">
    <property type="entry name" value="M20_DapE_proteobac"/>
    <property type="match status" value="1"/>
</dbReference>
<evidence type="ECO:0000256" key="12">
    <source>
        <dbReference type="ARBA" id="ARBA00023154"/>
    </source>
</evidence>
<dbReference type="GO" id="GO:0046872">
    <property type="term" value="F:metal ion binding"/>
    <property type="evidence" value="ECO:0007669"/>
    <property type="project" value="UniProtKB-KW"/>
</dbReference>
<dbReference type="InterPro" id="IPR050072">
    <property type="entry name" value="Peptidase_M20A"/>
</dbReference>
<dbReference type="NCBIfam" id="NF009557">
    <property type="entry name" value="PRK13009.1"/>
    <property type="match status" value="1"/>
</dbReference>
<keyword evidence="13" id="KW-0170">Cobalt</keyword>
<dbReference type="Pfam" id="PF01546">
    <property type="entry name" value="Peptidase_M20"/>
    <property type="match status" value="1"/>
</dbReference>
<accession>A0A5L4IGU2</accession>
<dbReference type="Proteomes" id="UP000557842">
    <property type="component" value="Unassembled WGS sequence"/>
</dbReference>
<comment type="catalytic activity">
    <reaction evidence="14">
        <text>N-succinyl-(2S,6S)-2,6-diaminopimelate + H2O = (2S,6S)-2,6-diaminopimelate + succinate</text>
        <dbReference type="Rhea" id="RHEA:22608"/>
        <dbReference type="ChEBI" id="CHEBI:15377"/>
        <dbReference type="ChEBI" id="CHEBI:30031"/>
        <dbReference type="ChEBI" id="CHEBI:57609"/>
        <dbReference type="ChEBI" id="CHEBI:58087"/>
        <dbReference type="EC" id="3.5.1.18"/>
    </reaction>
</comment>
<sequence length="365" mass="39869">MEVVEILKELLKFKSITPDDDGAMNFINMFMDGFDADFVDVNGIKNLILTKKFGDGVHLCFAGHIDVVPAGDGWDSDPFEPELKDGFVYARGAQDMKSGVAAFLCACKDATKFNGTLSIILTSDEEGDGIYGTLEALKFLKSRGNLPDFALVAEPTSSSTFGDTIKIGRRGSVNGVVTINGVQGHAAYPEKCVNPVHQLASVFSDFAGYELDSGSKYFGASKIVITDIRGGMEVVNVTPKSVKIMFNVRNSELTSCEDIKRYTEHIFNGFDFTLSLKESSKPFLTDESSKIVIQAQKSIENICKISPDLSTSGGTSDARYFAAFGVPVVEFGVVNDRIHAINERVLQSEVESLYLVFKDLIENFE</sequence>
<evidence type="ECO:0000256" key="3">
    <source>
        <dbReference type="ARBA" id="ARBA00006746"/>
    </source>
</evidence>
<dbReference type="EC" id="3.5.1.18" evidence="5 15"/>
<comment type="subunit">
    <text evidence="4">Homodimer.</text>
</comment>
<comment type="pathway">
    <text evidence="2">Amino-acid biosynthesis; L-lysine biosynthesis via DAP pathway; LL-2,6-diaminopimelate from (S)-tetrahydrodipicolinate (succinylase route): step 3/3.</text>
</comment>
<comment type="caution">
    <text evidence="17">The sequence shown here is derived from an EMBL/GenBank/DDBJ whole genome shotgun (WGS) entry which is preliminary data.</text>
</comment>
<gene>
    <name evidence="17" type="primary">dapE</name>
    <name evidence="17" type="ORF">BVH53_07515</name>
    <name evidence="18" type="ORF">CX802_05665</name>
</gene>
<evidence type="ECO:0000256" key="5">
    <source>
        <dbReference type="ARBA" id="ARBA00011921"/>
    </source>
</evidence>
<dbReference type="PANTHER" id="PTHR43808">
    <property type="entry name" value="ACETYLORNITHINE DEACETYLASE"/>
    <property type="match status" value="1"/>
</dbReference>
<dbReference type="UniPathway" id="UPA00034">
    <property type="reaction ID" value="UER00021"/>
</dbReference>
<dbReference type="InterPro" id="IPR036264">
    <property type="entry name" value="Bact_exopeptidase_dim_dom"/>
</dbReference>
<evidence type="ECO:0000256" key="1">
    <source>
        <dbReference type="ARBA" id="ARBA00001947"/>
    </source>
</evidence>